<proteinExistence type="predicted"/>
<gene>
    <name evidence="5" type="ORF">ElyMa_001191800</name>
</gene>
<dbReference type="InterPro" id="IPR036056">
    <property type="entry name" value="Fibrinogen-like_C"/>
</dbReference>
<evidence type="ECO:0000256" key="4">
    <source>
        <dbReference type="ARBA" id="ARBA00023180"/>
    </source>
</evidence>
<keyword evidence="1" id="KW-0732">Signal</keyword>
<dbReference type="PRINTS" id="PR01705">
    <property type="entry name" value="TSP1REPEAT"/>
</dbReference>
<dbReference type="AlphaFoldDB" id="A0AAV4I661"/>
<keyword evidence="2" id="KW-0677">Repeat</keyword>
<dbReference type="InterPro" id="IPR036383">
    <property type="entry name" value="TSP1_rpt_sf"/>
</dbReference>
<dbReference type="Proteomes" id="UP000762676">
    <property type="component" value="Unassembled WGS sequence"/>
</dbReference>
<evidence type="ECO:0000256" key="2">
    <source>
        <dbReference type="ARBA" id="ARBA00022737"/>
    </source>
</evidence>
<dbReference type="SUPFAM" id="SSF56496">
    <property type="entry name" value="Fibrinogen C-terminal domain-like"/>
    <property type="match status" value="1"/>
</dbReference>
<evidence type="ECO:0000256" key="1">
    <source>
        <dbReference type="ARBA" id="ARBA00022729"/>
    </source>
</evidence>
<dbReference type="Gene3D" id="2.60.120.1000">
    <property type="match status" value="1"/>
</dbReference>
<dbReference type="EMBL" id="BMAT01002343">
    <property type="protein sequence ID" value="GFS05116.1"/>
    <property type="molecule type" value="Genomic_DNA"/>
</dbReference>
<dbReference type="Pfam" id="PF00090">
    <property type="entry name" value="TSP_1"/>
    <property type="match status" value="5"/>
</dbReference>
<reference evidence="5 6" key="1">
    <citation type="journal article" date="2021" name="Elife">
        <title>Chloroplast acquisition without the gene transfer in kleptoplastic sea slugs, Plakobranchus ocellatus.</title>
        <authorList>
            <person name="Maeda T."/>
            <person name="Takahashi S."/>
            <person name="Yoshida T."/>
            <person name="Shimamura S."/>
            <person name="Takaki Y."/>
            <person name="Nagai Y."/>
            <person name="Toyoda A."/>
            <person name="Suzuki Y."/>
            <person name="Arimoto A."/>
            <person name="Ishii H."/>
            <person name="Satoh N."/>
            <person name="Nishiyama T."/>
            <person name="Hasebe M."/>
            <person name="Maruyama T."/>
            <person name="Minagawa J."/>
            <person name="Obokata J."/>
            <person name="Shigenobu S."/>
        </authorList>
    </citation>
    <scope>NUCLEOTIDE SEQUENCE [LARGE SCALE GENOMIC DNA]</scope>
</reference>
<name>A0AAV4I661_9GAST</name>
<keyword evidence="4" id="KW-0325">Glycoprotein</keyword>
<dbReference type="PROSITE" id="PS50092">
    <property type="entry name" value="TSP1"/>
    <property type="match status" value="5"/>
</dbReference>
<dbReference type="FunFam" id="2.20.100.10:FF:000001">
    <property type="entry name" value="semaphorin-5A isoform X1"/>
    <property type="match status" value="2"/>
</dbReference>
<dbReference type="FunFam" id="2.20.100.10:FF:000004">
    <property type="entry name" value="Adhesion G protein-coupled receptor B2"/>
    <property type="match status" value="2"/>
</dbReference>
<evidence type="ECO:0000313" key="5">
    <source>
        <dbReference type="EMBL" id="GFS05116.1"/>
    </source>
</evidence>
<comment type="caution">
    <text evidence="5">The sequence shown here is derived from an EMBL/GenBank/DDBJ whole genome shotgun (WGS) entry which is preliminary data.</text>
</comment>
<organism evidence="5 6">
    <name type="scientific">Elysia marginata</name>
    <dbReference type="NCBI Taxonomy" id="1093978"/>
    <lineage>
        <taxon>Eukaryota</taxon>
        <taxon>Metazoa</taxon>
        <taxon>Spiralia</taxon>
        <taxon>Lophotrochozoa</taxon>
        <taxon>Mollusca</taxon>
        <taxon>Gastropoda</taxon>
        <taxon>Heterobranchia</taxon>
        <taxon>Euthyneura</taxon>
        <taxon>Panpulmonata</taxon>
        <taxon>Sacoglossa</taxon>
        <taxon>Placobranchoidea</taxon>
        <taxon>Plakobranchidae</taxon>
        <taxon>Elysia</taxon>
    </lineage>
</organism>
<accession>A0AAV4I661</accession>
<dbReference type="PANTHER" id="PTHR22906">
    <property type="entry name" value="PROPERDIN"/>
    <property type="match status" value="1"/>
</dbReference>
<dbReference type="InterPro" id="IPR000884">
    <property type="entry name" value="TSP1_rpt"/>
</dbReference>
<evidence type="ECO:0000313" key="6">
    <source>
        <dbReference type="Proteomes" id="UP000762676"/>
    </source>
</evidence>
<dbReference type="SMART" id="SM00209">
    <property type="entry name" value="TSP1"/>
    <property type="match status" value="5"/>
</dbReference>
<sequence>MSPTPHPLPVDGVWNPWSVWDECSVTCGGGFQARNRSCDGPYYKGLDCQGDTVENQTCNTQPCPIDGYFGDWSAWGQCSVSCGGGTQTRDRSCIAPKHEGKDCQGPSNETQDCNTQPCPVDGVYLAWSEWSECSVSCGGGQQWKSRTCQAPQHGGQDCAGPDNVTQTCNTQPCPIDGVWLAWSQWSECNTTCGGGRSERTRQCQPPQHGGDPCTGPGHEHKSCAENPCPIPGDWFPWTEWTSCTVTCGGGTKYRERVCDTDSYGNLTDPCDGPANETVACHTFDCLPLARTCSELGVRGLTESTLADIDLDGEGIASLEPVVVFCDMEAEDGAGVTVVGHDQEHRQRVDGWEGAREYEVRLNYNISFEHVEELVDQSEDCQQYISWECFAALIHNPNDNFKIADYFGGAAPGSHSCACGMNNTCVEEDLKCNCDANDEVWRQDDGYLTFKDDLPVFAFVAGDTGRDDTELGYFTVGDIQCWGARKADTLFNGLDN</sequence>
<keyword evidence="6" id="KW-1185">Reference proteome</keyword>
<keyword evidence="3" id="KW-1015">Disulfide bond</keyword>
<evidence type="ECO:0000256" key="3">
    <source>
        <dbReference type="ARBA" id="ARBA00023157"/>
    </source>
</evidence>
<dbReference type="InterPro" id="IPR052065">
    <property type="entry name" value="Compl_asym_regulator"/>
</dbReference>
<dbReference type="SUPFAM" id="SSF82895">
    <property type="entry name" value="TSP-1 type 1 repeat"/>
    <property type="match status" value="5"/>
</dbReference>
<protein>
    <submittedName>
        <fullName evidence="5">SCO-spondin</fullName>
    </submittedName>
</protein>
<dbReference type="PANTHER" id="PTHR22906:SF21">
    <property type="entry name" value="SEMA DOMAIN-CONTAINING PROTEIN"/>
    <property type="match status" value="1"/>
</dbReference>
<dbReference type="Gene3D" id="2.20.100.10">
    <property type="entry name" value="Thrombospondin type-1 (TSP1) repeat"/>
    <property type="match status" value="5"/>
</dbReference>